<comment type="caution">
    <text evidence="3">The sequence shown here is derived from an EMBL/GenBank/DDBJ whole genome shotgun (WGS) entry which is preliminary data.</text>
</comment>
<protein>
    <submittedName>
        <fullName evidence="3">Efflux transporter outer membrane subunit</fullName>
    </submittedName>
</protein>
<proteinExistence type="inferred from homology"/>
<dbReference type="AlphaFoldDB" id="A0A8J6YYD0"/>
<dbReference type="Gene3D" id="2.20.200.10">
    <property type="entry name" value="Outer membrane efflux proteins (OEP)"/>
    <property type="match status" value="1"/>
</dbReference>
<dbReference type="Gene3D" id="1.20.1600.10">
    <property type="entry name" value="Outer membrane efflux proteins (OEP)"/>
    <property type="match status" value="1"/>
</dbReference>
<dbReference type="RefSeq" id="WP_193182930.1">
    <property type="nucleotide sequence ID" value="NZ_JACVXA010000034.1"/>
</dbReference>
<comment type="similarity">
    <text evidence="1 2">Belongs to the outer membrane factor (OMF) (TC 1.B.17) family.</text>
</comment>
<dbReference type="Proteomes" id="UP000609121">
    <property type="component" value="Unassembled WGS sequence"/>
</dbReference>
<dbReference type="GO" id="GO:0015562">
    <property type="term" value="F:efflux transmembrane transporter activity"/>
    <property type="evidence" value="ECO:0007669"/>
    <property type="project" value="InterPro"/>
</dbReference>
<keyword evidence="2" id="KW-1134">Transmembrane beta strand</keyword>
<dbReference type="PANTHER" id="PTHR30203:SF25">
    <property type="entry name" value="OUTER MEMBRANE PROTEIN-RELATED"/>
    <property type="match status" value="1"/>
</dbReference>
<sequence length="447" mass="46740">MTRSLICLALLAAACAPVGPDYVRPDLAMQARFAEGDAAAIGEVATRRWWTAYNDAMLNDLVARGLAQNLDIAVAVERIRAAEAGLRAAGAAAAVSGDAGGSWTRQGGDGQSVTQGNSVSLSGSVVLDLFGGLRRGAQSAAADLAAAEADEGTARLAYLSAITAAYIDARYYQEALALNRQQIELQRETLEMTRAKLAAGSATRYELVQAQAAFDASQAGIPGQESSFLAQVYAIATLLGEPSGPLIAAMEPGRAQPRAGQGLSLGMPAELLRNRPDVRAAEQALIGATADVGVAEADLLPSISLSGTLSQTRGNAWSFGPDISLPVLSQPRLRAERARAISQAKQAEIDWRATILGAVEDVQSAHSRWLRLRREAELRETSVRSYEEAARLSRGAFAAGSLQLTDLLDDDSTLAGARISLAGTVRDLASEWAAVQVALGAGAYAEP</sequence>
<name>A0A8J6YYD0_9RHOB</name>
<dbReference type="EMBL" id="JACVXA010000034">
    <property type="protein sequence ID" value="MBE3638869.1"/>
    <property type="molecule type" value="Genomic_DNA"/>
</dbReference>
<dbReference type="InterPro" id="IPR010131">
    <property type="entry name" value="MdtP/NodT-like"/>
</dbReference>
<evidence type="ECO:0000313" key="4">
    <source>
        <dbReference type="Proteomes" id="UP000609121"/>
    </source>
</evidence>
<keyword evidence="2" id="KW-0812">Transmembrane</keyword>
<dbReference type="Pfam" id="PF02321">
    <property type="entry name" value="OEP"/>
    <property type="match status" value="2"/>
</dbReference>
<dbReference type="GO" id="GO:0005886">
    <property type="term" value="C:plasma membrane"/>
    <property type="evidence" value="ECO:0007669"/>
    <property type="project" value="UniProtKB-SubCell"/>
</dbReference>
<dbReference type="PROSITE" id="PS51257">
    <property type="entry name" value="PROKAR_LIPOPROTEIN"/>
    <property type="match status" value="1"/>
</dbReference>
<dbReference type="PANTHER" id="PTHR30203">
    <property type="entry name" value="OUTER MEMBRANE CATION EFFLUX PROTEIN"/>
    <property type="match status" value="1"/>
</dbReference>
<dbReference type="InterPro" id="IPR003423">
    <property type="entry name" value="OMP_efflux"/>
</dbReference>
<dbReference type="SUPFAM" id="SSF56954">
    <property type="entry name" value="Outer membrane efflux proteins (OEP)"/>
    <property type="match status" value="1"/>
</dbReference>
<organism evidence="3 4">
    <name type="scientific">Mangrovicoccus algicola</name>
    <dbReference type="NCBI Taxonomy" id="2771008"/>
    <lineage>
        <taxon>Bacteria</taxon>
        <taxon>Pseudomonadati</taxon>
        <taxon>Pseudomonadota</taxon>
        <taxon>Alphaproteobacteria</taxon>
        <taxon>Rhodobacterales</taxon>
        <taxon>Paracoccaceae</taxon>
        <taxon>Mangrovicoccus</taxon>
    </lineage>
</organism>
<reference evidence="3" key="1">
    <citation type="submission" date="2020-09" db="EMBL/GenBank/DDBJ databases">
        <title>A novel bacterium of genus Mangrovicoccus, isolated from South China Sea.</title>
        <authorList>
            <person name="Huang H."/>
            <person name="Mo K."/>
            <person name="Hu Y."/>
        </authorList>
    </citation>
    <scope>NUCLEOTIDE SEQUENCE</scope>
    <source>
        <strain evidence="3">HB182678</strain>
    </source>
</reference>
<evidence type="ECO:0000256" key="2">
    <source>
        <dbReference type="RuleBase" id="RU362097"/>
    </source>
</evidence>
<keyword evidence="4" id="KW-1185">Reference proteome</keyword>
<evidence type="ECO:0000313" key="3">
    <source>
        <dbReference type="EMBL" id="MBE3638869.1"/>
    </source>
</evidence>
<comment type="subcellular location">
    <subcellularLocation>
        <location evidence="2">Cell membrane</location>
        <topology evidence="2">Lipid-anchor</topology>
    </subcellularLocation>
</comment>
<accession>A0A8J6YYD0</accession>
<evidence type="ECO:0000256" key="1">
    <source>
        <dbReference type="ARBA" id="ARBA00007613"/>
    </source>
</evidence>
<keyword evidence="2" id="KW-0472">Membrane</keyword>
<keyword evidence="2" id="KW-0564">Palmitate</keyword>
<keyword evidence="2" id="KW-0449">Lipoprotein</keyword>
<dbReference type="NCBIfam" id="TIGR01845">
    <property type="entry name" value="outer_NodT"/>
    <property type="match status" value="1"/>
</dbReference>
<gene>
    <name evidence="3" type="ORF">ICN82_11715</name>
</gene>